<evidence type="ECO:0000259" key="4">
    <source>
        <dbReference type="PROSITE" id="PS50110"/>
    </source>
</evidence>
<dbReference type="KEGG" id="mpl:Mpal_1470"/>
<accession>B8GI52</accession>
<dbReference type="InterPro" id="IPR050595">
    <property type="entry name" value="Bact_response_regulator"/>
</dbReference>
<keyword evidence="1 2" id="KW-0597">Phosphoprotein</keyword>
<sequence>MTMISVLYIDDEPGLLEIGKLFLERIGTFTVDIVTSARDALCRLASTSYDIIVSDYQMPGMNGIELLRKIRMNSDIPFILFTGRSREEIVVKALDCGADHYVQKGGNLKAQFAELSHDIIQITLQRHIEAELKREQEFSRALLETLIIDSDDHRQVDLLPCPIIDHDPTSQRSTPGGRIPNAFGKNRRKTPSIDIQKTGKSNARFVKLSANIPSSVTDRGGRSGLFEEKVLSNTLVEDLFIGPEDLYRMEVLPSPSRGPASRFRYTGA</sequence>
<proteinExistence type="predicted"/>
<dbReference type="InterPro" id="IPR001789">
    <property type="entry name" value="Sig_transdc_resp-reg_receiver"/>
</dbReference>
<dbReference type="SUPFAM" id="SSF52172">
    <property type="entry name" value="CheY-like"/>
    <property type="match status" value="1"/>
</dbReference>
<dbReference type="CDD" id="cd00156">
    <property type="entry name" value="REC"/>
    <property type="match status" value="1"/>
</dbReference>
<dbReference type="EMBL" id="CP001338">
    <property type="protein sequence ID" value="ACL16792.1"/>
    <property type="molecule type" value="Genomic_DNA"/>
</dbReference>
<dbReference type="InterPro" id="IPR011006">
    <property type="entry name" value="CheY-like_superfamily"/>
</dbReference>
<dbReference type="Pfam" id="PF00072">
    <property type="entry name" value="Response_reg"/>
    <property type="match status" value="1"/>
</dbReference>
<organism evidence="5 6">
    <name type="scientific">Methanosphaerula palustris (strain ATCC BAA-1556 / DSM 19958 / E1-9c)</name>
    <dbReference type="NCBI Taxonomy" id="521011"/>
    <lineage>
        <taxon>Archaea</taxon>
        <taxon>Methanobacteriati</taxon>
        <taxon>Methanobacteriota</taxon>
        <taxon>Stenosarchaea group</taxon>
        <taxon>Methanomicrobia</taxon>
        <taxon>Methanomicrobiales</taxon>
        <taxon>Methanoregulaceae</taxon>
        <taxon>Methanosphaerula</taxon>
    </lineage>
</organism>
<dbReference type="STRING" id="521011.Mpal_1470"/>
<dbReference type="PANTHER" id="PTHR44591:SF3">
    <property type="entry name" value="RESPONSE REGULATORY DOMAIN-CONTAINING PROTEIN"/>
    <property type="match status" value="1"/>
</dbReference>
<dbReference type="HOGENOM" id="CLU_1036702_0_0_2"/>
<dbReference type="PANTHER" id="PTHR44591">
    <property type="entry name" value="STRESS RESPONSE REGULATOR PROTEIN 1"/>
    <property type="match status" value="1"/>
</dbReference>
<protein>
    <submittedName>
        <fullName evidence="5">Response regulator receiver protein</fullName>
    </submittedName>
</protein>
<keyword evidence="6" id="KW-1185">Reference proteome</keyword>
<evidence type="ECO:0000256" key="2">
    <source>
        <dbReference type="PROSITE-ProRule" id="PRU00169"/>
    </source>
</evidence>
<gene>
    <name evidence="5" type="ordered locus">Mpal_1470</name>
</gene>
<dbReference type="GeneID" id="32154909"/>
<evidence type="ECO:0000313" key="6">
    <source>
        <dbReference type="Proteomes" id="UP000002457"/>
    </source>
</evidence>
<dbReference type="Gene3D" id="3.40.50.2300">
    <property type="match status" value="1"/>
</dbReference>
<dbReference type="GO" id="GO:0000160">
    <property type="term" value="P:phosphorelay signal transduction system"/>
    <property type="evidence" value="ECO:0007669"/>
    <property type="project" value="InterPro"/>
</dbReference>
<feature type="region of interest" description="Disordered" evidence="3">
    <location>
        <begin position="163"/>
        <end position="189"/>
    </location>
</feature>
<evidence type="ECO:0000256" key="3">
    <source>
        <dbReference type="SAM" id="MobiDB-lite"/>
    </source>
</evidence>
<name>B8GI52_METPE</name>
<reference evidence="5 6" key="1">
    <citation type="journal article" date="2015" name="Genome Announc.">
        <title>Complete Genome Sequence of Methanosphaerula palustris E1-9CT, a Hydrogenotrophic Methanogen Isolated from a Minerotrophic Fen Peatland.</title>
        <authorList>
            <person name="Cadillo-Quiroz H."/>
            <person name="Browne P."/>
            <person name="Kyrpides N."/>
            <person name="Woyke T."/>
            <person name="Goodwin L."/>
            <person name="Detter C."/>
            <person name="Yavitt J.B."/>
            <person name="Zinder S.H."/>
        </authorList>
    </citation>
    <scope>NUCLEOTIDE SEQUENCE [LARGE SCALE GENOMIC DNA]</scope>
    <source>
        <strain evidence="6">ATCC BAA-1556 / DSM 19958 / E1-9c</strain>
    </source>
</reference>
<dbReference type="SMART" id="SM00448">
    <property type="entry name" value="REC"/>
    <property type="match status" value="1"/>
</dbReference>
<evidence type="ECO:0000313" key="5">
    <source>
        <dbReference type="EMBL" id="ACL16792.1"/>
    </source>
</evidence>
<dbReference type="PROSITE" id="PS50110">
    <property type="entry name" value="RESPONSE_REGULATORY"/>
    <property type="match status" value="1"/>
</dbReference>
<feature type="domain" description="Response regulatory" evidence="4">
    <location>
        <begin position="5"/>
        <end position="119"/>
    </location>
</feature>
<dbReference type="Proteomes" id="UP000002457">
    <property type="component" value="Chromosome"/>
</dbReference>
<dbReference type="eggNOG" id="arCOG02385">
    <property type="taxonomic scope" value="Archaea"/>
</dbReference>
<evidence type="ECO:0000256" key="1">
    <source>
        <dbReference type="ARBA" id="ARBA00022553"/>
    </source>
</evidence>
<dbReference type="RefSeq" id="WP_012618111.1">
    <property type="nucleotide sequence ID" value="NC_011832.1"/>
</dbReference>
<dbReference type="AlphaFoldDB" id="B8GI52"/>
<feature type="modified residue" description="4-aspartylphosphate" evidence="2">
    <location>
        <position position="55"/>
    </location>
</feature>